<keyword evidence="7 14" id="KW-0732">Signal</keyword>
<evidence type="ECO:0000256" key="11">
    <source>
        <dbReference type="ARBA" id="ARBA00050859"/>
    </source>
</evidence>
<dbReference type="GO" id="GO:0004181">
    <property type="term" value="F:metallocarboxypeptidase activity"/>
    <property type="evidence" value="ECO:0007669"/>
    <property type="project" value="InterPro"/>
</dbReference>
<feature type="signal peptide" evidence="14">
    <location>
        <begin position="1"/>
        <end position="24"/>
    </location>
</feature>
<comment type="catalytic activity">
    <reaction evidence="11">
        <text>Releases a C-terminal residue, which may be hydrophobic or positively charged.</text>
        <dbReference type="EC" id="3.4.17.18"/>
    </reaction>
</comment>
<dbReference type="GO" id="GO:0005615">
    <property type="term" value="C:extracellular space"/>
    <property type="evidence" value="ECO:0007669"/>
    <property type="project" value="TreeGrafter"/>
</dbReference>
<keyword evidence="4 17" id="KW-0121">Carboxypeptidase</keyword>
<name>A0A4U8YKK7_9BACT</name>
<dbReference type="Pfam" id="PF00246">
    <property type="entry name" value="Peptidase_M14"/>
    <property type="match status" value="1"/>
</dbReference>
<dbReference type="Pfam" id="PF18911">
    <property type="entry name" value="PKD_4"/>
    <property type="match status" value="1"/>
</dbReference>
<dbReference type="InterPro" id="IPR000601">
    <property type="entry name" value="PKD_dom"/>
</dbReference>
<dbReference type="GO" id="GO:0006508">
    <property type="term" value="P:proteolysis"/>
    <property type="evidence" value="ECO:0007669"/>
    <property type="project" value="UniProtKB-KW"/>
</dbReference>
<dbReference type="PRINTS" id="PR00765">
    <property type="entry name" value="CRBOXYPTASEA"/>
</dbReference>
<dbReference type="GO" id="GO:0008270">
    <property type="term" value="F:zinc ion binding"/>
    <property type="evidence" value="ECO:0007669"/>
    <property type="project" value="InterPro"/>
</dbReference>
<dbReference type="PROSITE" id="PS50093">
    <property type="entry name" value="PKD"/>
    <property type="match status" value="1"/>
</dbReference>
<dbReference type="Gene3D" id="2.60.40.10">
    <property type="entry name" value="Immunoglobulins"/>
    <property type="match status" value="1"/>
</dbReference>
<sequence>MRSKCLCLFFASVLLMTLGTAAFADQAKSEETRRYVKAYFTDKEIALYVIKSFEPTPPEINYDEGFLVIHATVKDEAYLTSLGFRIEPHEGYILHRKDAAAPMALSAQSADTIPGYPCYKTVEATFSDAQAMVTSNPNLAEIIDAGDSWKKENTSGGYDLFVLKLTNKTLTGDKPKLFITSALHAREYTTSPLALAFAHRLLETYQTDADSRWILDHHEVHLMLHANPDGRKQAEGGASWRKNHNTDYCAHQTPGADLNRNFDFHWGGSGASTYTCDQTYRGSHAASEPETQAVQNYMKAIFEDHNGGTPGGLVSDDASGLYIDIHSYSELVLWPWGDTSNPAPNGTQLQTLGRKFAYFNEYTPQQAVGLYPTTGTTDDYAYGELGIAGYCFELGTAFFQSCSTYENQILPGNLPALIYAAKVARAPYKIPAGPDVVTLALDASHTLTATAVDTRYSSANGTEASQAIAAAEYSVDTPPWASGAVTYPLNAADGSFNATSEGITGTVNTSGLPPGEHMIFVHAKDTANNWGAVSAVFLTVTQPGAPTAAFSFEATDLAVQFTDESSDDNGSITSRSWAFGDGTTSTQTNPQHTYGAAGSYTVTLTVTDNDGLTATTTRQVMVTADDGVPVIANGETLTNLSAAKGDWLYYKVLLPAGASNLTIDIDNGSGDADLYTRFGEKPTQSDYDCRPYKWGNNETCTNASPNAGATYIGIRAYSAFSGVSLTVSYQ</sequence>
<feature type="active site" description="Proton donor/acceptor" evidence="13">
    <location>
        <position position="393"/>
    </location>
</feature>
<feature type="chain" id="PRO_5020757407" description="carboxypeptidase T" evidence="14">
    <location>
        <begin position="25"/>
        <end position="730"/>
    </location>
</feature>
<evidence type="ECO:0000313" key="17">
    <source>
        <dbReference type="EMBL" id="VFQ44416.1"/>
    </source>
</evidence>
<evidence type="ECO:0000256" key="7">
    <source>
        <dbReference type="ARBA" id="ARBA00022729"/>
    </source>
</evidence>
<protein>
    <recommendedName>
        <fullName evidence="12">carboxypeptidase T</fullName>
        <ecNumber evidence="12">3.4.17.18</ecNumber>
    </recommendedName>
</protein>
<dbReference type="SUPFAM" id="SSF49299">
    <property type="entry name" value="PKD domain"/>
    <property type="match status" value="1"/>
</dbReference>
<dbReference type="InterPro" id="IPR000834">
    <property type="entry name" value="Peptidase_M14"/>
</dbReference>
<gene>
    <name evidence="17" type="ORF">MSL71_20650</name>
</gene>
<dbReference type="PROSITE" id="PS52035">
    <property type="entry name" value="PEPTIDASE_M14"/>
    <property type="match status" value="1"/>
</dbReference>
<accession>A0A4U8YKK7</accession>
<dbReference type="Gene3D" id="3.40.630.10">
    <property type="entry name" value="Zn peptidases"/>
    <property type="match status" value="1"/>
</dbReference>
<feature type="domain" description="Peptidase M14" evidence="16">
    <location>
        <begin position="118"/>
        <end position="423"/>
    </location>
</feature>
<comment type="cofactor">
    <cofactor evidence="2">
        <name>Zn(2+)</name>
        <dbReference type="ChEBI" id="CHEBI:29105"/>
    </cofactor>
</comment>
<evidence type="ECO:0000256" key="14">
    <source>
        <dbReference type="SAM" id="SignalP"/>
    </source>
</evidence>
<reference evidence="17 18" key="1">
    <citation type="submission" date="2019-03" db="EMBL/GenBank/DDBJ databases">
        <authorList>
            <person name="Nijsse B."/>
        </authorList>
    </citation>
    <scope>NUCLEOTIDE SEQUENCE [LARGE SCALE GENOMIC DNA]</scope>
    <source>
        <strain evidence="17">Desulfoluna butyratoxydans MSL71</strain>
    </source>
</reference>
<dbReference type="RefSeq" id="WP_180139862.1">
    <property type="nucleotide sequence ID" value="NZ_CAADHO010000003.1"/>
</dbReference>
<evidence type="ECO:0000256" key="3">
    <source>
        <dbReference type="ARBA" id="ARBA00005988"/>
    </source>
</evidence>
<evidence type="ECO:0000256" key="10">
    <source>
        <dbReference type="ARBA" id="ARBA00023049"/>
    </source>
</evidence>
<keyword evidence="10" id="KW-0482">Metalloprotease</keyword>
<dbReference type="InterPro" id="IPR035986">
    <property type="entry name" value="PKD_dom_sf"/>
</dbReference>
<dbReference type="FunFam" id="3.40.630.10:FF:000084">
    <property type="entry name" value="Carboxypeptidase B2"/>
    <property type="match status" value="1"/>
</dbReference>
<dbReference type="PROSITE" id="PS00133">
    <property type="entry name" value="CARBOXYPEPT_ZN_2"/>
    <property type="match status" value="1"/>
</dbReference>
<proteinExistence type="inferred from homology"/>
<dbReference type="PANTHER" id="PTHR11705:SF119">
    <property type="entry name" value="OS02G0119300 PROTEIN"/>
    <property type="match status" value="1"/>
</dbReference>
<evidence type="ECO:0000256" key="6">
    <source>
        <dbReference type="ARBA" id="ARBA00022723"/>
    </source>
</evidence>
<dbReference type="EMBL" id="CAADHO010000003">
    <property type="protein sequence ID" value="VFQ44416.1"/>
    <property type="molecule type" value="Genomic_DNA"/>
</dbReference>
<dbReference type="AlphaFoldDB" id="A0A4U8YKK7"/>
<keyword evidence="6" id="KW-0479">Metal-binding</keyword>
<dbReference type="InterPro" id="IPR022409">
    <property type="entry name" value="PKD/Chitinase_dom"/>
</dbReference>
<evidence type="ECO:0000256" key="5">
    <source>
        <dbReference type="ARBA" id="ARBA00022670"/>
    </source>
</evidence>
<dbReference type="Pfam" id="PF04151">
    <property type="entry name" value="PPC"/>
    <property type="match status" value="1"/>
</dbReference>
<dbReference type="InterPro" id="IPR013783">
    <property type="entry name" value="Ig-like_fold"/>
</dbReference>
<dbReference type="EC" id="3.4.17.18" evidence="12"/>
<evidence type="ECO:0000256" key="4">
    <source>
        <dbReference type="ARBA" id="ARBA00022645"/>
    </source>
</evidence>
<evidence type="ECO:0000259" key="15">
    <source>
        <dbReference type="PROSITE" id="PS50093"/>
    </source>
</evidence>
<dbReference type="PANTHER" id="PTHR11705">
    <property type="entry name" value="PROTEASE FAMILY M14 CARBOXYPEPTIDASE A,B"/>
    <property type="match status" value="1"/>
</dbReference>
<dbReference type="CDD" id="cd00146">
    <property type="entry name" value="PKD"/>
    <property type="match status" value="1"/>
</dbReference>
<evidence type="ECO:0000256" key="9">
    <source>
        <dbReference type="ARBA" id="ARBA00022833"/>
    </source>
</evidence>
<evidence type="ECO:0000256" key="13">
    <source>
        <dbReference type="PROSITE-ProRule" id="PRU01379"/>
    </source>
</evidence>
<keyword evidence="18" id="KW-1185">Reference proteome</keyword>
<evidence type="ECO:0000256" key="2">
    <source>
        <dbReference type="ARBA" id="ARBA00001947"/>
    </source>
</evidence>
<evidence type="ECO:0000256" key="12">
    <source>
        <dbReference type="ARBA" id="ARBA00066554"/>
    </source>
</evidence>
<dbReference type="InterPro" id="IPR007280">
    <property type="entry name" value="Peptidase_C_arc/bac"/>
</dbReference>
<dbReference type="SUPFAM" id="SSF53187">
    <property type="entry name" value="Zn-dependent exopeptidases"/>
    <property type="match status" value="1"/>
</dbReference>
<keyword evidence="8" id="KW-0378">Hydrolase</keyword>
<dbReference type="Proteomes" id="UP000507962">
    <property type="component" value="Unassembled WGS sequence"/>
</dbReference>
<keyword evidence="5" id="KW-0645">Protease</keyword>
<dbReference type="Gene3D" id="2.60.120.380">
    <property type="match status" value="1"/>
</dbReference>
<dbReference type="SMART" id="SM00631">
    <property type="entry name" value="Zn_pept"/>
    <property type="match status" value="1"/>
</dbReference>
<evidence type="ECO:0000256" key="8">
    <source>
        <dbReference type="ARBA" id="ARBA00022801"/>
    </source>
</evidence>
<feature type="domain" description="PKD" evidence="15">
    <location>
        <begin position="542"/>
        <end position="624"/>
    </location>
</feature>
<dbReference type="SMART" id="SM00089">
    <property type="entry name" value="PKD"/>
    <property type="match status" value="1"/>
</dbReference>
<organism evidence="17 18">
    <name type="scientific">Desulfoluna butyratoxydans</name>
    <dbReference type="NCBI Taxonomy" id="231438"/>
    <lineage>
        <taxon>Bacteria</taxon>
        <taxon>Pseudomonadati</taxon>
        <taxon>Thermodesulfobacteriota</taxon>
        <taxon>Desulfobacteria</taxon>
        <taxon>Desulfobacterales</taxon>
        <taxon>Desulfolunaceae</taxon>
        <taxon>Desulfoluna</taxon>
    </lineage>
</organism>
<keyword evidence="9" id="KW-0862">Zinc</keyword>
<dbReference type="InterPro" id="IPR057247">
    <property type="entry name" value="CARBOXYPEPT_ZN_2"/>
</dbReference>
<comment type="cofactor">
    <cofactor evidence="1">
        <name>Ca(2+)</name>
        <dbReference type="ChEBI" id="CHEBI:29108"/>
    </cofactor>
</comment>
<comment type="similarity">
    <text evidence="3 13">Belongs to the peptidase M14 family.</text>
</comment>
<evidence type="ECO:0000256" key="1">
    <source>
        <dbReference type="ARBA" id="ARBA00001913"/>
    </source>
</evidence>
<evidence type="ECO:0000259" key="16">
    <source>
        <dbReference type="PROSITE" id="PS52035"/>
    </source>
</evidence>
<evidence type="ECO:0000313" key="18">
    <source>
        <dbReference type="Proteomes" id="UP000507962"/>
    </source>
</evidence>